<feature type="region of interest" description="Disordered" evidence="8">
    <location>
        <begin position="198"/>
        <end position="258"/>
    </location>
</feature>
<dbReference type="SUPFAM" id="SSF54001">
    <property type="entry name" value="Cysteine proteinases"/>
    <property type="match status" value="1"/>
</dbReference>
<evidence type="ECO:0000256" key="5">
    <source>
        <dbReference type="ARBA" id="ARBA00022786"/>
    </source>
</evidence>
<dbReference type="Proteomes" id="UP001530293">
    <property type="component" value="Unassembled WGS sequence"/>
</dbReference>
<accession>A0ABD3MEM6</accession>
<keyword evidence="6" id="KW-0378">Hydrolase</keyword>
<feature type="compositionally biased region" description="Acidic residues" evidence="8">
    <location>
        <begin position="1713"/>
        <end position="1724"/>
    </location>
</feature>
<dbReference type="InterPro" id="IPR001394">
    <property type="entry name" value="Peptidase_C19_UCH"/>
</dbReference>
<dbReference type="PROSITE" id="PS50235">
    <property type="entry name" value="USP_3"/>
    <property type="match status" value="1"/>
</dbReference>
<evidence type="ECO:0000259" key="9">
    <source>
        <dbReference type="PROSITE" id="PS50235"/>
    </source>
</evidence>
<dbReference type="InterPro" id="IPR038765">
    <property type="entry name" value="Papain-like_cys_pep_sf"/>
</dbReference>
<dbReference type="SUPFAM" id="SSF143791">
    <property type="entry name" value="DUSP-like"/>
    <property type="match status" value="1"/>
</dbReference>
<dbReference type="PANTHER" id="PTHR21646:SF24">
    <property type="entry name" value="UBIQUITIN CARBOXYL-TERMINAL HYDROLASE"/>
    <property type="match status" value="1"/>
</dbReference>
<dbReference type="GO" id="GO:0006508">
    <property type="term" value="P:proteolysis"/>
    <property type="evidence" value="ECO:0007669"/>
    <property type="project" value="UniProtKB-KW"/>
</dbReference>
<gene>
    <name evidence="11" type="ORF">ACHAWU_008624</name>
</gene>
<evidence type="ECO:0000256" key="6">
    <source>
        <dbReference type="ARBA" id="ARBA00022801"/>
    </source>
</evidence>
<feature type="region of interest" description="Disordered" evidence="8">
    <location>
        <begin position="753"/>
        <end position="790"/>
    </location>
</feature>
<proteinExistence type="inferred from homology"/>
<dbReference type="PROSITE" id="PS00972">
    <property type="entry name" value="USP_1"/>
    <property type="match status" value="1"/>
</dbReference>
<feature type="region of interest" description="Disordered" evidence="8">
    <location>
        <begin position="519"/>
        <end position="538"/>
    </location>
</feature>
<feature type="compositionally biased region" description="Low complexity" evidence="8">
    <location>
        <begin position="91"/>
        <end position="109"/>
    </location>
</feature>
<dbReference type="Pfam" id="PF00443">
    <property type="entry name" value="UCH"/>
    <property type="match status" value="1"/>
</dbReference>
<feature type="domain" description="USP" evidence="9">
    <location>
        <begin position="1461"/>
        <end position="1814"/>
    </location>
</feature>
<feature type="domain" description="DUSP" evidence="10">
    <location>
        <begin position="1157"/>
        <end position="1276"/>
    </location>
</feature>
<evidence type="ECO:0000256" key="1">
    <source>
        <dbReference type="ARBA" id="ARBA00000707"/>
    </source>
</evidence>
<feature type="compositionally biased region" description="Polar residues" evidence="8">
    <location>
        <begin position="1014"/>
        <end position="1032"/>
    </location>
</feature>
<dbReference type="PANTHER" id="PTHR21646">
    <property type="entry name" value="UBIQUITIN CARBOXYL-TERMINAL HYDROLASE"/>
    <property type="match status" value="1"/>
</dbReference>
<evidence type="ECO:0000256" key="2">
    <source>
        <dbReference type="ARBA" id="ARBA00009085"/>
    </source>
</evidence>
<dbReference type="PROSITE" id="PS51283">
    <property type="entry name" value="DUSP"/>
    <property type="match status" value="1"/>
</dbReference>
<feature type="compositionally biased region" description="Basic and acidic residues" evidence="8">
    <location>
        <begin position="601"/>
        <end position="611"/>
    </location>
</feature>
<dbReference type="SMART" id="SM00695">
    <property type="entry name" value="DUSP"/>
    <property type="match status" value="1"/>
</dbReference>
<comment type="similarity">
    <text evidence="2">Belongs to the peptidase C19 family.</text>
</comment>
<evidence type="ECO:0000313" key="11">
    <source>
        <dbReference type="EMBL" id="KAL3759015.1"/>
    </source>
</evidence>
<dbReference type="InterPro" id="IPR050185">
    <property type="entry name" value="Ub_carboxyl-term_hydrolase"/>
</dbReference>
<protein>
    <recommendedName>
        <fullName evidence="3">ubiquitinyl hydrolase 1</fullName>
        <ecNumber evidence="3">3.4.19.12</ecNumber>
    </recommendedName>
</protein>
<name>A0ABD3MEM6_9STRA</name>
<keyword evidence="5" id="KW-0833">Ubl conjugation pathway</keyword>
<feature type="region of interest" description="Disordered" evidence="8">
    <location>
        <begin position="1009"/>
        <end position="1036"/>
    </location>
</feature>
<dbReference type="InterPro" id="IPR035927">
    <property type="entry name" value="DUSP-like_sf"/>
</dbReference>
<feature type="region of interest" description="Disordered" evidence="8">
    <location>
        <begin position="488"/>
        <end position="514"/>
    </location>
</feature>
<evidence type="ECO:0000313" key="12">
    <source>
        <dbReference type="Proteomes" id="UP001530293"/>
    </source>
</evidence>
<dbReference type="InterPro" id="IPR018200">
    <property type="entry name" value="USP_CS"/>
</dbReference>
<sequence length="1814" mass="200755">MSASHSNDASSSTGAAAAAAAAPTHHSIPVSVLPKTRLSDILSPYDAVQLLGKDVTRCFLRAYLRYNHDSENGSDVVNNRGGGRNNGTAVGSSNNSYNNSSGSGSMMYGSTKKRKKIRYRHALDLLESPDEKREIDLLLLGLSHDFSVPCPNDKVRRLVSKAWGKLSFDADIPGYEYDLTAEVLFDEYDDVVDEDDYFVDDSRGESSGVKSSVDKSLSSTMQRVQLAPSSPLRKTNASSITSSTKPPPPPPPPPETYTVESLFSISLNRVQSVYGLDKYSFGKRGVLFPPTTVPSTDAHRNDNAKYGGGANNHYHGSGHMALMDCVFNALVSNMPENIADNLMDESVSAAAALTALASARAAAAANNNSSSPMRRIRGLNKHAGASSSAATTTPGVVSGVGMGHHRGESGGGSRSFTKSSHDDRMASIMSTSVRGRRPRILLPDLLIVFAICRLAEMDMKYRGYFEERRLEKEKMEEQLKELENTMVEGSDVVDNADNDAGGVDETNKEDSSVNDATTAYDIRSSVPPPLPPPPPCPPREDGLLLACLLAFRIYDGYQRQNNLTRDTLQRFLSDIHGEESYKTRGVRNMLDRLFTAVVTEPRRKLEPHEDDSAAGGAAPLPRSTTTTRVLNTIDPDIFQKGVQSTVVFIASCSVLPDDNAAAPSPSIIGSHILLDWILTLCNCLLPRQLPPSSKVCEHFLRIVNSDPVRMINALCTKYGLYDGEDGSGEVGDSALYEIRRRFHSLEQQHVAISSYDGSEATIENDDEEDKESDYSTADENEQGESSVSAANVCENTGALIQPEEEIDSSITPKRPKNVIDEASFVRAVSQPSNELGHGGYLTPELARWTFRACAGRAQELREALSGNLWHNSGVKDRTMINASHKRNIASTHSGDGENELYWTMYDVLSFGCEAVRFDALKEEDSDDADEFHGTYASEIPLLRLAFKTFLQLPRHQEDDDMGVEDEGDKQPLTNYDHSLMTRSQIGEMLLLLLGHESYRLKADSPLSGEGFNDMESQSESSMPWSTPRQSANGVGEEGCAQNKLEGAHPSLETFVDVSYASLLGLLPPKLEYSQLSRETSSHSIQLSKLVDYVISEANGKSGSTSTIDFRGFVRWHLHLSPSDKDGVTAMSVRETRLGPYLVDLRLIASVLFGVRPASVTIEKSLIEEIQRRHKYRYPRSRERQPHGPVGTLWYVINAEWLRTWQHCTGRKVGDGDAEWCPLVGKIENTSLLSVEGILSLKQGLHIHRDFELVEPLVWSALQAWYDGGPPITREVVPFDSRGDAPNHVGYSSSFRGSSGIHDLYDIELYPLYATVFLCDKASRGEPRPFQQFIPLSRYLPLQEIVFKLRDGLGRDSKLQRYDCRLWLLDGTNVASPRAVTTLDSVGKILDLELPITDERNQRGRLMGKDEENISLMLELRNDDGTWPRSQPKVMVGDDDDGHGVDGTSEEKEEMALGDGIVGLYNMGNTCYLNSSIQCLSHTPILRDYFTSKAYLRDINTTNPLGHEGRLAQAFAVLVHNLWKKYDKGNPSPSKSNNKSLSVPIDAPSLTPKSFKVAMGKFNESFAGNEQHDAQELLAFLLSGLSEDLNRIVKKPYIEAPDSDGRPDEELADIWWSNHLQRELSIIEALFTGQYKSTSTCKTCKYESARFEPFAYLQVPLPEDDQIAVQCILYPINEEDEIMKYSVRVRHDGTVKDVMVNLAKIIYADKNDSGGDEQMDGEESFDSDHSERNASDVSVPRYEEMIESMAVVDMGESYIRKIIPHSWALSRLTTNESGEIPAFHVYEVQHKPSDVEDKGEPNADCKKFRLSNILT</sequence>
<dbReference type="InterPro" id="IPR028889">
    <property type="entry name" value="USP"/>
</dbReference>
<feature type="region of interest" description="Disordered" evidence="8">
    <location>
        <begin position="601"/>
        <end position="623"/>
    </location>
</feature>
<dbReference type="InterPro" id="IPR006615">
    <property type="entry name" value="Pept_C19_DUSP"/>
</dbReference>
<dbReference type="EMBL" id="JALLBG020000214">
    <property type="protein sequence ID" value="KAL3759015.1"/>
    <property type="molecule type" value="Genomic_DNA"/>
</dbReference>
<evidence type="ECO:0000256" key="4">
    <source>
        <dbReference type="ARBA" id="ARBA00022670"/>
    </source>
</evidence>
<keyword evidence="7" id="KW-0788">Thiol protease</keyword>
<evidence type="ECO:0000259" key="10">
    <source>
        <dbReference type="PROSITE" id="PS51283"/>
    </source>
</evidence>
<dbReference type="Gene3D" id="3.90.70.10">
    <property type="entry name" value="Cysteine proteinases"/>
    <property type="match status" value="1"/>
</dbReference>
<feature type="compositionally biased region" description="Pro residues" evidence="8">
    <location>
        <begin position="245"/>
        <end position="255"/>
    </location>
</feature>
<organism evidence="11 12">
    <name type="scientific">Discostella pseudostelligera</name>
    <dbReference type="NCBI Taxonomy" id="259834"/>
    <lineage>
        <taxon>Eukaryota</taxon>
        <taxon>Sar</taxon>
        <taxon>Stramenopiles</taxon>
        <taxon>Ochrophyta</taxon>
        <taxon>Bacillariophyta</taxon>
        <taxon>Coscinodiscophyceae</taxon>
        <taxon>Thalassiosirophycidae</taxon>
        <taxon>Stephanodiscales</taxon>
        <taxon>Stephanodiscaceae</taxon>
        <taxon>Discostella</taxon>
    </lineage>
</organism>
<evidence type="ECO:0000256" key="7">
    <source>
        <dbReference type="ARBA" id="ARBA00022807"/>
    </source>
</evidence>
<feature type="region of interest" description="Disordered" evidence="8">
    <location>
        <begin position="1710"/>
        <end position="1736"/>
    </location>
</feature>
<feature type="region of interest" description="Disordered" evidence="8">
    <location>
        <begin position="71"/>
        <end position="109"/>
    </location>
</feature>
<feature type="region of interest" description="Disordered" evidence="8">
    <location>
        <begin position="381"/>
        <end position="423"/>
    </location>
</feature>
<dbReference type="EC" id="3.4.19.12" evidence="3"/>
<feature type="compositionally biased region" description="Polar residues" evidence="8">
    <location>
        <begin position="232"/>
        <end position="244"/>
    </location>
</feature>
<dbReference type="Pfam" id="PF06337">
    <property type="entry name" value="DUSP"/>
    <property type="match status" value="1"/>
</dbReference>
<feature type="compositionally biased region" description="Pro residues" evidence="8">
    <location>
        <begin position="526"/>
        <end position="537"/>
    </location>
</feature>
<comment type="caution">
    <text evidence="11">The sequence shown here is derived from an EMBL/GenBank/DDBJ whole genome shotgun (WGS) entry which is preliminary data.</text>
</comment>
<keyword evidence="12" id="KW-1185">Reference proteome</keyword>
<feature type="compositionally biased region" description="Acidic residues" evidence="8">
    <location>
        <begin position="762"/>
        <end position="782"/>
    </location>
</feature>
<keyword evidence="4" id="KW-0645">Protease</keyword>
<evidence type="ECO:0000256" key="8">
    <source>
        <dbReference type="SAM" id="MobiDB-lite"/>
    </source>
</evidence>
<feature type="compositionally biased region" description="Polar residues" evidence="8">
    <location>
        <begin position="208"/>
        <end position="223"/>
    </location>
</feature>
<evidence type="ECO:0000256" key="3">
    <source>
        <dbReference type="ARBA" id="ARBA00012759"/>
    </source>
</evidence>
<dbReference type="GO" id="GO:0004843">
    <property type="term" value="F:cysteine-type deubiquitinase activity"/>
    <property type="evidence" value="ECO:0007669"/>
    <property type="project" value="UniProtKB-EC"/>
</dbReference>
<comment type="catalytic activity">
    <reaction evidence="1">
        <text>Thiol-dependent hydrolysis of ester, thioester, amide, peptide and isopeptide bonds formed by the C-terminal Gly of ubiquitin (a 76-residue protein attached to proteins as an intracellular targeting signal).</text>
        <dbReference type="EC" id="3.4.19.12"/>
    </reaction>
</comment>
<reference evidence="11 12" key="1">
    <citation type="submission" date="2024-10" db="EMBL/GenBank/DDBJ databases">
        <title>Updated reference genomes for cyclostephanoid diatoms.</title>
        <authorList>
            <person name="Roberts W.R."/>
            <person name="Alverson A.J."/>
        </authorList>
    </citation>
    <scope>NUCLEOTIDE SEQUENCE [LARGE SCALE GENOMIC DNA]</scope>
    <source>
        <strain evidence="11 12">AJA232-27</strain>
    </source>
</reference>
<dbReference type="Gene3D" id="3.30.2230.10">
    <property type="entry name" value="DUSP-like"/>
    <property type="match status" value="1"/>
</dbReference>